<dbReference type="AlphaFoldDB" id="A0A914Y0M9"/>
<dbReference type="Proteomes" id="UP000887577">
    <property type="component" value="Unplaced"/>
</dbReference>
<evidence type="ECO:0000313" key="1">
    <source>
        <dbReference type="Proteomes" id="UP000887577"/>
    </source>
</evidence>
<evidence type="ECO:0000313" key="2">
    <source>
        <dbReference type="WBParaSite" id="PSU_v2.g13011.t1"/>
    </source>
</evidence>
<protein>
    <submittedName>
        <fullName evidence="2">Glucuronosyltransferase</fullName>
    </submittedName>
</protein>
<accession>A0A914Y0M9</accession>
<sequence length="90" mass="10152">MSFSGKIADTLAGAGHEVVIYQPILNENATFTGSKHTSIRYYTMPKNYSLAPDFSMDSATDKIWEMDSIGEMKKLMTKMSVIRADFRSFK</sequence>
<dbReference type="WBParaSite" id="PSU_v2.g13011.t1">
    <property type="protein sequence ID" value="PSU_v2.g13011.t1"/>
    <property type="gene ID" value="PSU_v2.g13011"/>
</dbReference>
<proteinExistence type="predicted"/>
<reference evidence="2" key="1">
    <citation type="submission" date="2022-11" db="UniProtKB">
        <authorList>
            <consortium name="WormBaseParasite"/>
        </authorList>
    </citation>
    <scope>IDENTIFICATION</scope>
</reference>
<keyword evidence="1" id="KW-1185">Reference proteome</keyword>
<organism evidence="1 2">
    <name type="scientific">Panagrolaimus superbus</name>
    <dbReference type="NCBI Taxonomy" id="310955"/>
    <lineage>
        <taxon>Eukaryota</taxon>
        <taxon>Metazoa</taxon>
        <taxon>Ecdysozoa</taxon>
        <taxon>Nematoda</taxon>
        <taxon>Chromadorea</taxon>
        <taxon>Rhabditida</taxon>
        <taxon>Tylenchina</taxon>
        <taxon>Panagrolaimomorpha</taxon>
        <taxon>Panagrolaimoidea</taxon>
        <taxon>Panagrolaimidae</taxon>
        <taxon>Panagrolaimus</taxon>
    </lineage>
</organism>
<name>A0A914Y0M9_9BILA</name>